<dbReference type="Proteomes" id="UP000595437">
    <property type="component" value="Chromosome 3"/>
</dbReference>
<evidence type="ECO:0000313" key="3">
    <source>
        <dbReference type="Proteomes" id="UP000595437"/>
    </source>
</evidence>
<organism evidence="2 3">
    <name type="scientific">Caligus rogercresseyi</name>
    <name type="common">Sea louse</name>
    <dbReference type="NCBI Taxonomy" id="217165"/>
    <lineage>
        <taxon>Eukaryota</taxon>
        <taxon>Metazoa</taxon>
        <taxon>Ecdysozoa</taxon>
        <taxon>Arthropoda</taxon>
        <taxon>Crustacea</taxon>
        <taxon>Multicrustacea</taxon>
        <taxon>Hexanauplia</taxon>
        <taxon>Copepoda</taxon>
        <taxon>Siphonostomatoida</taxon>
        <taxon>Caligidae</taxon>
        <taxon>Caligus</taxon>
    </lineage>
</organism>
<dbReference type="EMBL" id="CP045892">
    <property type="protein sequence ID" value="QQP51978.1"/>
    <property type="molecule type" value="Genomic_DNA"/>
</dbReference>
<dbReference type="Proteomes" id="UP000595437">
    <property type="component" value="Chromosome 15"/>
</dbReference>
<dbReference type="AlphaFoldDB" id="A0A7T8HL19"/>
<proteinExistence type="predicted"/>
<sequence>MSDWPGKHFNAFLENRDRYPVDTQGLSCLHPFDDPCDLSGPCKGEGERR</sequence>
<accession>A0A7T8HL19</accession>
<keyword evidence="3" id="KW-1185">Reference proteome</keyword>
<protein>
    <submittedName>
        <fullName evidence="2">Uncharacterized protein</fullName>
    </submittedName>
</protein>
<dbReference type="EMBL" id="CP045904">
    <property type="protein sequence ID" value="QQP35861.1"/>
    <property type="molecule type" value="Genomic_DNA"/>
</dbReference>
<evidence type="ECO:0000313" key="1">
    <source>
        <dbReference type="EMBL" id="QQP35861.1"/>
    </source>
</evidence>
<name>A0A7T8HL19_CALRO</name>
<reference evidence="3" key="1">
    <citation type="submission" date="2021-01" db="EMBL/GenBank/DDBJ databases">
        <title>Caligus Genome Assembly.</title>
        <authorList>
            <person name="Gallardo-Escarate C."/>
        </authorList>
    </citation>
    <scope>NUCLEOTIDE SEQUENCE [LARGE SCALE GENOMIC DNA]</scope>
</reference>
<evidence type="ECO:0000313" key="2">
    <source>
        <dbReference type="EMBL" id="QQP51978.1"/>
    </source>
</evidence>
<gene>
    <name evidence="2" type="ORF">FKW44_003959</name>
    <name evidence="1" type="ORF">FKW44_020787</name>
</gene>
<reference evidence="2" key="2">
    <citation type="journal article" name="Sci. Data">
        <title>Chromosome-scale genome assembly of the sea louse Caligus rogercresseyi by SMRT sequencing and Hi-C analysis.</title>
        <authorList>
            <person name="Gallardo-Escarate C."/>
            <person name="Valenzuela-Munoz V."/>
            <person name="Nunez-Acuna G."/>
            <person name="Valenzuela-Miranda D."/>
            <person name="Goncalves A.T."/>
            <person name="Escobar-Sepulveda H."/>
            <person name="Liachko I."/>
            <person name="Nelson B."/>
            <person name="Roberts S."/>
            <person name="Warren W."/>
        </authorList>
    </citation>
    <scope>NUCLEOTIDE SEQUENCE</scope>
    <source>
        <tissue evidence="2">Whole tissue</tissue>
    </source>
</reference>